<accession>A0A2T9YN31</accession>
<feature type="region of interest" description="Disordered" evidence="1">
    <location>
        <begin position="612"/>
        <end position="631"/>
    </location>
</feature>
<keyword evidence="3" id="KW-1185">Reference proteome</keyword>
<organism evidence="2 3">
    <name type="scientific">Smittium simulii</name>
    <dbReference type="NCBI Taxonomy" id="133385"/>
    <lineage>
        <taxon>Eukaryota</taxon>
        <taxon>Fungi</taxon>
        <taxon>Fungi incertae sedis</taxon>
        <taxon>Zoopagomycota</taxon>
        <taxon>Kickxellomycotina</taxon>
        <taxon>Harpellomycetes</taxon>
        <taxon>Harpellales</taxon>
        <taxon>Legeriomycetaceae</taxon>
        <taxon>Smittium</taxon>
    </lineage>
</organism>
<gene>
    <name evidence="2" type="ORF">BB561_003111</name>
</gene>
<name>A0A2T9YN31_9FUNG</name>
<dbReference type="OrthoDB" id="10671158at2759"/>
<sequence>MINVDGLFLISKIDFNKELNVFDPEAVGVYQACPICSKKLKRSYTYLSYHDSIKETVIDFSDIFPTTKAFIDNPEKIFYLQIRTTRCCNLQNKTPLNKTFIKTPLKSQKRELSKQRLRYYLNFTVIINEVGTLLQYGIMNGDSSSINSIAFNSCLQNLFSCDPNQWLLKTSALPEINENDSFLQLYKLNAATLMSQINCVKIAQKSICEYFNKKFFYFSMNAKPFLKKYSSFSQDLSALNSKFNASTIYSISDTYNNESLSIIDTYFQTFQRFEQYTLKLYKNDCDSWGSDWFNSNESNSIISNTPDFKKDLLLFSDVDFSELDFSSINSTPSIQSSTKKYSNNKLQFDSVSFDFGSPTDKLDNYPKNSLSSNYTYYQKSHDSSYQLSKNKNSSINLYNSYFDSMQNLLAQPKSKSSFKTAINSYDLNNISQNSKKVCFDFISDKTENFDLKNTTSSLSPRTIFSDVNTIKSSSIVHEIAQDTPTRISNNKLNTNSNFKILSDNLINSLSIKRIKACNRNTNTSISNSKHVSPTNTLKINNTDLLNDSPRIINHSSTHNEEKKLLDNVSDLHSSFTPLNHTSNTVKTKQQFLRFDSPKTPSLLFDTNNKSINRKKKSSNSLKESQYHKSSAKSLNYKKKLKKNSHNKNNLLDFFIEKTPSPGFTRKFSHNKKFDLIQANLVIPETELKSKR</sequence>
<dbReference type="EMBL" id="MBFR01000120">
    <property type="protein sequence ID" value="PVU93674.1"/>
    <property type="molecule type" value="Genomic_DNA"/>
</dbReference>
<dbReference type="Proteomes" id="UP000245383">
    <property type="component" value="Unassembled WGS sequence"/>
</dbReference>
<dbReference type="AlphaFoldDB" id="A0A2T9YN31"/>
<proteinExistence type="predicted"/>
<reference evidence="2 3" key="1">
    <citation type="journal article" date="2018" name="MBio">
        <title>Comparative Genomics Reveals the Core Gene Toolbox for the Fungus-Insect Symbiosis.</title>
        <authorList>
            <person name="Wang Y."/>
            <person name="Stata M."/>
            <person name="Wang W."/>
            <person name="Stajich J.E."/>
            <person name="White M.M."/>
            <person name="Moncalvo J.M."/>
        </authorList>
    </citation>
    <scope>NUCLEOTIDE SEQUENCE [LARGE SCALE GENOMIC DNA]</scope>
    <source>
        <strain evidence="2 3">SWE-8-4</strain>
    </source>
</reference>
<protein>
    <submittedName>
        <fullName evidence="2">Uncharacterized protein</fullName>
    </submittedName>
</protein>
<comment type="caution">
    <text evidence="2">The sequence shown here is derived from an EMBL/GenBank/DDBJ whole genome shotgun (WGS) entry which is preliminary data.</text>
</comment>
<evidence type="ECO:0000313" key="2">
    <source>
        <dbReference type="EMBL" id="PVU93674.1"/>
    </source>
</evidence>
<evidence type="ECO:0000256" key="1">
    <source>
        <dbReference type="SAM" id="MobiDB-lite"/>
    </source>
</evidence>
<evidence type="ECO:0000313" key="3">
    <source>
        <dbReference type="Proteomes" id="UP000245383"/>
    </source>
</evidence>